<evidence type="ECO:0000259" key="4">
    <source>
        <dbReference type="PROSITE" id="PS50118"/>
    </source>
</evidence>
<dbReference type="GO" id="GO:0003677">
    <property type="term" value="F:DNA binding"/>
    <property type="evidence" value="ECO:0007669"/>
    <property type="project" value="UniProtKB-UniRule"/>
</dbReference>
<dbReference type="SMART" id="SM00398">
    <property type="entry name" value="HMG"/>
    <property type="match status" value="1"/>
</dbReference>
<evidence type="ECO:0000256" key="3">
    <source>
        <dbReference type="SAM" id="MobiDB-lite"/>
    </source>
</evidence>
<evidence type="ECO:0000313" key="6">
    <source>
        <dbReference type="Proteomes" id="UP001150904"/>
    </source>
</evidence>
<dbReference type="GeneID" id="83178546"/>
<feature type="domain" description="HMG box" evidence="4">
    <location>
        <begin position="240"/>
        <end position="306"/>
    </location>
</feature>
<feature type="DNA-binding region" description="HMG box" evidence="2">
    <location>
        <begin position="240"/>
        <end position="306"/>
    </location>
</feature>
<evidence type="ECO:0000313" key="5">
    <source>
        <dbReference type="EMBL" id="KAJ5212537.1"/>
    </source>
</evidence>
<dbReference type="PROSITE" id="PS50118">
    <property type="entry name" value="HMG_BOX_2"/>
    <property type="match status" value="1"/>
</dbReference>
<dbReference type="PANTHER" id="PTHR48112:SF22">
    <property type="entry name" value="MITOCHONDRIAL TRANSCRIPTION FACTOR A, ISOFORM B"/>
    <property type="match status" value="1"/>
</dbReference>
<dbReference type="Gene3D" id="1.10.30.10">
    <property type="entry name" value="High mobility group box domain"/>
    <property type="match status" value="2"/>
</dbReference>
<dbReference type="AlphaFoldDB" id="A0A9W9T7M3"/>
<proteinExistence type="predicted"/>
<dbReference type="EMBL" id="JAPQKR010000008">
    <property type="protein sequence ID" value="KAJ5212537.1"/>
    <property type="molecule type" value="Genomic_DNA"/>
</dbReference>
<keyword evidence="2" id="KW-0539">Nucleus</keyword>
<dbReference type="InterPro" id="IPR009071">
    <property type="entry name" value="HMG_box_dom"/>
</dbReference>
<dbReference type="OrthoDB" id="1919336at2759"/>
<dbReference type="PANTHER" id="PTHR48112">
    <property type="entry name" value="HIGH MOBILITY GROUP PROTEIN DSP1"/>
    <property type="match status" value="1"/>
</dbReference>
<sequence length="322" mass="36519">MSLQWATRAGPLRHLRLSAVFSRPTRVIAVQNQLRRVCLAAKPRLVTPRTGSLSALISLQSRSLATATATETETETPKAKRGRKPGSTTKAKSPKKKAVKAKKPKVKKRLTEKQKVVKAARERREQIKELKGIALVPPKKLTASAWPLAVREQVAELKSGSGTSVEKFSEAISKAKSLTPDEYQKLEAQASENRAINKANYEAWVNSYSPNQIKDANSARRFLTRLLKKRIPPIEDDRQVKRPRSAYFFYMLERRDSSDLKPKGGPEFTRIVGEEWSKLTDYEKESYQKKQVEDRLRYEREHKEVYGGPAPAPTHKEEADEE</sequence>
<feature type="compositionally biased region" description="Basic residues" evidence="3">
    <location>
        <begin position="92"/>
        <end position="108"/>
    </location>
</feature>
<evidence type="ECO:0000256" key="2">
    <source>
        <dbReference type="PROSITE-ProRule" id="PRU00267"/>
    </source>
</evidence>
<keyword evidence="1 2" id="KW-0238">DNA-binding</keyword>
<gene>
    <name evidence="5" type="ORF">N7498_004183</name>
</gene>
<dbReference type="RefSeq" id="XP_058310707.1">
    <property type="nucleotide sequence ID" value="XM_058451245.1"/>
</dbReference>
<feature type="region of interest" description="Disordered" evidence="3">
    <location>
        <begin position="298"/>
        <end position="322"/>
    </location>
</feature>
<evidence type="ECO:0000256" key="1">
    <source>
        <dbReference type="ARBA" id="ARBA00023125"/>
    </source>
</evidence>
<dbReference type="Proteomes" id="UP001150904">
    <property type="component" value="Unassembled WGS sequence"/>
</dbReference>
<name>A0A9W9T7M3_9EURO</name>
<dbReference type="InterPro" id="IPR036910">
    <property type="entry name" value="HMG_box_dom_sf"/>
</dbReference>
<dbReference type="GO" id="GO:0005634">
    <property type="term" value="C:nucleus"/>
    <property type="evidence" value="ECO:0007669"/>
    <property type="project" value="UniProtKB-UniRule"/>
</dbReference>
<accession>A0A9W9T7M3</accession>
<reference evidence="5" key="2">
    <citation type="journal article" date="2023" name="IMA Fungus">
        <title>Comparative genomic study of the Penicillium genus elucidates a diverse pangenome and 15 lateral gene transfer events.</title>
        <authorList>
            <person name="Petersen C."/>
            <person name="Sorensen T."/>
            <person name="Nielsen M.R."/>
            <person name="Sondergaard T.E."/>
            <person name="Sorensen J.L."/>
            <person name="Fitzpatrick D.A."/>
            <person name="Frisvad J.C."/>
            <person name="Nielsen K.L."/>
        </authorList>
    </citation>
    <scope>NUCLEOTIDE SEQUENCE</scope>
    <source>
        <strain evidence="5">IBT 15544</strain>
    </source>
</reference>
<reference evidence="5" key="1">
    <citation type="submission" date="2022-12" db="EMBL/GenBank/DDBJ databases">
        <authorList>
            <person name="Petersen C."/>
        </authorList>
    </citation>
    <scope>NUCLEOTIDE SEQUENCE</scope>
    <source>
        <strain evidence="5">IBT 15544</strain>
    </source>
</reference>
<comment type="caution">
    <text evidence="5">The sequence shown here is derived from an EMBL/GenBank/DDBJ whole genome shotgun (WGS) entry which is preliminary data.</text>
</comment>
<feature type="region of interest" description="Disordered" evidence="3">
    <location>
        <begin position="66"/>
        <end position="112"/>
    </location>
</feature>
<organism evidence="5 6">
    <name type="scientific">Penicillium cinerascens</name>
    <dbReference type="NCBI Taxonomy" id="70096"/>
    <lineage>
        <taxon>Eukaryota</taxon>
        <taxon>Fungi</taxon>
        <taxon>Dikarya</taxon>
        <taxon>Ascomycota</taxon>
        <taxon>Pezizomycotina</taxon>
        <taxon>Eurotiomycetes</taxon>
        <taxon>Eurotiomycetidae</taxon>
        <taxon>Eurotiales</taxon>
        <taxon>Aspergillaceae</taxon>
        <taxon>Penicillium</taxon>
    </lineage>
</organism>
<dbReference type="Pfam" id="PF09011">
    <property type="entry name" value="HMG_box_2"/>
    <property type="match status" value="1"/>
</dbReference>
<dbReference type="SUPFAM" id="SSF47095">
    <property type="entry name" value="HMG-box"/>
    <property type="match status" value="2"/>
</dbReference>
<keyword evidence="6" id="KW-1185">Reference proteome</keyword>
<protein>
    <submittedName>
        <fullName evidence="5">High mobility group superfamily</fullName>
    </submittedName>
</protein>
<dbReference type="InterPro" id="IPR050342">
    <property type="entry name" value="HMGB"/>
</dbReference>